<dbReference type="AlphaFoldDB" id="A0A8D8SA57"/>
<dbReference type="GO" id="GO:0006890">
    <property type="term" value="P:retrograde vesicle-mediated transport, Golgi to endoplasmic reticulum"/>
    <property type="evidence" value="ECO:0007669"/>
    <property type="project" value="InterPro"/>
</dbReference>
<dbReference type="PANTHER" id="PTHR13520">
    <property type="entry name" value="RAD50-INTERACTING PROTEIN 1 RINT-1"/>
    <property type="match status" value="1"/>
</dbReference>
<dbReference type="InterPro" id="IPR042042">
    <property type="entry name" value="Tip20p_domB"/>
</dbReference>
<sequence length="699" mass="81024">MIVIDSLDKKTRDLILKKLNVEIGKDRKNIVAVKNRIAQEQKELIENNPKVLETNSNLDEFESILNHIESLRQKLVSFKSEYEEQEKKLKPVSSKIQDNIDKINQLEQTKLYVSCLQWIERTNEELKIEFENPYGIELYQQLCKLAVILSSSHCKHLSDFVIKTCHFWFGLLKDKYTPGFEDSIKSIKWPFTSSNVSATQRVPSHELLLKFKKKLKTLLQIQYPSKLKPVYPSSPPTVDICFPPPTLPIALLLNPLQKRFLFHFAGSKQTNRIDKPEWYLTLILSWLKEHQDFVDRHVQPLYNEMEHGNAKVELMRGLVQLCVQKLQSDLATLVGDDLLFSHTVDEVLGFEKELRDIYCYPNTEPSVLEVFTQAPVLTLWIELEGKYARDKMDVMFESETAWSEVHSGIEEIKLYECPELFTLLLSTMTERYESLPSLSSKSEFLHLQLCLLDEFRLRLIQVMHEQESLLVQILNTAHYLNYIVNEWSGTLHFILLQQHRSGGGGLGLGSTVFDEILSLLDKMILDLRETILKSAILAVTAKARRYCNENWLAKETHSAESEGSMTPSACFMFKELSSQLHILHERLATSLFTFVWENMATALSNYLFDELILANKFSKTGGKQLHFDITRNLLPLFAQYTVQPERHFNRLLEACHLLSLDQVPKNPLHGLKFLSREDCFRVLRNRSDMNIRVSVQDLE</sequence>
<dbReference type="GO" id="GO:0070939">
    <property type="term" value="C:Dsl1/NZR complex"/>
    <property type="evidence" value="ECO:0007669"/>
    <property type="project" value="InterPro"/>
</dbReference>
<proteinExistence type="predicted"/>
<name>A0A8D8SA57_9HEMI</name>
<dbReference type="Pfam" id="PF04437">
    <property type="entry name" value="RINT1_TIP1"/>
    <property type="match status" value="1"/>
</dbReference>
<dbReference type="Gene3D" id="1.20.58.670">
    <property type="entry name" value="Dsl1p vesicle tethering complex, Tip20p subunit, domain D"/>
    <property type="match status" value="1"/>
</dbReference>
<protein>
    <submittedName>
        <fullName evidence="1">RAD50-interacting protein 1</fullName>
    </submittedName>
</protein>
<dbReference type="EMBL" id="HBUF01208084">
    <property type="protein sequence ID" value="CAG6664559.1"/>
    <property type="molecule type" value="Transcribed_RNA"/>
</dbReference>
<dbReference type="Gene3D" id="1.20.58.1420">
    <property type="entry name" value="Dsl1p vesicle tethering complex, Tip20p subunit, domain B"/>
    <property type="match status" value="1"/>
</dbReference>
<evidence type="ECO:0000313" key="1">
    <source>
        <dbReference type="EMBL" id="CAG6664560.1"/>
    </source>
</evidence>
<dbReference type="PANTHER" id="PTHR13520:SF0">
    <property type="entry name" value="RAD50-INTERACTING PROTEIN 1"/>
    <property type="match status" value="1"/>
</dbReference>
<dbReference type="GO" id="GO:0060628">
    <property type="term" value="P:regulation of ER to Golgi vesicle-mediated transport"/>
    <property type="evidence" value="ECO:0007669"/>
    <property type="project" value="TreeGrafter"/>
</dbReference>
<organism evidence="1">
    <name type="scientific">Cacopsylla melanoneura</name>
    <dbReference type="NCBI Taxonomy" id="428564"/>
    <lineage>
        <taxon>Eukaryota</taxon>
        <taxon>Metazoa</taxon>
        <taxon>Ecdysozoa</taxon>
        <taxon>Arthropoda</taxon>
        <taxon>Hexapoda</taxon>
        <taxon>Insecta</taxon>
        <taxon>Pterygota</taxon>
        <taxon>Neoptera</taxon>
        <taxon>Paraneoptera</taxon>
        <taxon>Hemiptera</taxon>
        <taxon>Sternorrhyncha</taxon>
        <taxon>Psylloidea</taxon>
        <taxon>Psyllidae</taxon>
        <taxon>Psyllinae</taxon>
        <taxon>Cacopsylla</taxon>
    </lineage>
</organism>
<reference evidence="1" key="1">
    <citation type="submission" date="2021-05" db="EMBL/GenBank/DDBJ databases">
        <authorList>
            <person name="Alioto T."/>
            <person name="Alioto T."/>
            <person name="Gomez Garrido J."/>
        </authorList>
    </citation>
    <scope>NUCLEOTIDE SEQUENCE</scope>
</reference>
<dbReference type="InterPro" id="IPR007528">
    <property type="entry name" value="RINT1_Tip20"/>
</dbReference>
<dbReference type="PROSITE" id="PS51386">
    <property type="entry name" value="RINT1_TIP20"/>
    <property type="match status" value="1"/>
</dbReference>
<accession>A0A8D8SA57</accession>
<dbReference type="EMBL" id="HBUF01208085">
    <property type="protein sequence ID" value="CAG6664560.1"/>
    <property type="molecule type" value="Transcribed_RNA"/>
</dbReference>
<dbReference type="GO" id="GO:0006888">
    <property type="term" value="P:endoplasmic reticulum to Golgi vesicle-mediated transport"/>
    <property type="evidence" value="ECO:0007669"/>
    <property type="project" value="InterPro"/>
</dbReference>
<dbReference type="InterPro" id="IPR042044">
    <property type="entry name" value="EXOC6PINT-1/Sec15/Tip20_C_dom2"/>
</dbReference>